<dbReference type="InterPro" id="IPR052345">
    <property type="entry name" value="Rad_response_metalloprotease"/>
</dbReference>
<dbReference type="EMBL" id="SRMF01000004">
    <property type="protein sequence ID" value="TGG92798.1"/>
    <property type="molecule type" value="Genomic_DNA"/>
</dbReference>
<dbReference type="RefSeq" id="WP_135483470.1">
    <property type="nucleotide sequence ID" value="NZ_SRMF01000004.1"/>
</dbReference>
<dbReference type="Proteomes" id="UP000297475">
    <property type="component" value="Unassembled WGS sequence"/>
</dbReference>
<organism evidence="2 3">
    <name type="scientific">Natronospirillum operosum</name>
    <dbReference type="NCBI Taxonomy" id="2759953"/>
    <lineage>
        <taxon>Bacteria</taxon>
        <taxon>Pseudomonadati</taxon>
        <taxon>Pseudomonadota</taxon>
        <taxon>Gammaproteobacteria</taxon>
        <taxon>Oceanospirillales</taxon>
        <taxon>Natronospirillaceae</taxon>
        <taxon>Natronospirillum</taxon>
    </lineage>
</organism>
<comment type="caution">
    <text evidence="2">The sequence shown here is derived from an EMBL/GenBank/DDBJ whole genome shotgun (WGS) entry which is preliminary data.</text>
</comment>
<reference evidence="2 3" key="1">
    <citation type="submission" date="2019-04" db="EMBL/GenBank/DDBJ databases">
        <title>Natronospirillum operosus gen. nov., sp. nov., a haloalkaliphilic satellite isolated from decaying biomass of laboratory culture of cyanobacterium Geitlerinema sp. and proposal of Natronospirillaceae fam. nov. and Saccharospirillaceae fam. nov.</title>
        <authorList>
            <person name="Kevbrin V."/>
            <person name="Boltyanskaya Y."/>
            <person name="Koziaeva V."/>
            <person name="Grouzdev D.S."/>
            <person name="Park M."/>
            <person name="Cho J."/>
        </authorList>
    </citation>
    <scope>NUCLEOTIDE SEQUENCE [LARGE SCALE GENOMIC DNA]</scope>
    <source>
        <strain evidence="2 3">G-116</strain>
    </source>
</reference>
<evidence type="ECO:0000313" key="3">
    <source>
        <dbReference type="Proteomes" id="UP000297475"/>
    </source>
</evidence>
<sequence length="276" mass="31501">MIDERITASRIKYQNPYAHLNDLGEFDADFSIRTSEISAESIRGRPTPEYTGQRMFTDREIEQITRKLLRLRWKNDMAKSGSANPRDQMNPISALEQLGYQVEKDYSLGQVVIKGQANEVGGTIDKEAGRVRISPQFSPEIMNFTAAHELGHAVLHRAQGLHRDKPLDGSSGSREAIEYEADKFATYFLMPEKQVRKAFKQIYGTEYFSFNEDRVFALTQGTSEAFKKKYGSLRDRSKLLSSSEQFNGKHFRSLVKQFKVSVGAMAIRLEELKLLE</sequence>
<dbReference type="Gene3D" id="1.10.10.2910">
    <property type="match status" value="1"/>
</dbReference>
<dbReference type="OrthoDB" id="9794834at2"/>
<protein>
    <submittedName>
        <fullName evidence="2">ImmA/IrrE family metallo-endopeptidase</fullName>
    </submittedName>
</protein>
<dbReference type="PANTHER" id="PTHR43236">
    <property type="entry name" value="ANTITOXIN HIGA1"/>
    <property type="match status" value="1"/>
</dbReference>
<dbReference type="InterPro" id="IPR010359">
    <property type="entry name" value="IrrE_HExxH"/>
</dbReference>
<feature type="domain" description="IrrE N-terminal-like" evidence="1">
    <location>
        <begin position="121"/>
        <end position="204"/>
    </location>
</feature>
<evidence type="ECO:0000259" key="1">
    <source>
        <dbReference type="Pfam" id="PF06114"/>
    </source>
</evidence>
<evidence type="ECO:0000313" key="2">
    <source>
        <dbReference type="EMBL" id="TGG92798.1"/>
    </source>
</evidence>
<keyword evidence="3" id="KW-1185">Reference proteome</keyword>
<accession>A0A4Z0WES5</accession>
<proteinExistence type="predicted"/>
<dbReference type="AlphaFoldDB" id="A0A4Z0WES5"/>
<dbReference type="Pfam" id="PF06114">
    <property type="entry name" value="Peptidase_M78"/>
    <property type="match status" value="1"/>
</dbReference>
<gene>
    <name evidence="2" type="ORF">E4656_11750</name>
</gene>
<dbReference type="PANTHER" id="PTHR43236:SF2">
    <property type="entry name" value="BLL0069 PROTEIN"/>
    <property type="match status" value="1"/>
</dbReference>
<name>A0A4Z0WES5_9GAMM</name>